<dbReference type="RefSeq" id="WP_242534762.1">
    <property type="nucleotide sequence ID" value="NZ_JACIDJ010000009.1"/>
</dbReference>
<name>A0A840AJN1_9PROT</name>
<keyword evidence="8" id="KW-0132">Cell division</keyword>
<dbReference type="Proteomes" id="UP000553193">
    <property type="component" value="Unassembled WGS sequence"/>
</dbReference>
<evidence type="ECO:0000259" key="7">
    <source>
        <dbReference type="Pfam" id="PF02687"/>
    </source>
</evidence>
<accession>A0A840AJN1</accession>
<dbReference type="GO" id="GO:0051301">
    <property type="term" value="P:cell division"/>
    <property type="evidence" value="ECO:0007669"/>
    <property type="project" value="UniProtKB-KW"/>
</dbReference>
<keyword evidence="2" id="KW-1003">Cell membrane</keyword>
<keyword evidence="9" id="KW-1185">Reference proteome</keyword>
<evidence type="ECO:0000256" key="6">
    <source>
        <dbReference type="SAM" id="Phobius"/>
    </source>
</evidence>
<evidence type="ECO:0000313" key="9">
    <source>
        <dbReference type="Proteomes" id="UP000553193"/>
    </source>
</evidence>
<feature type="domain" description="ABC3 transporter permease C-terminal" evidence="7">
    <location>
        <begin position="166"/>
        <end position="273"/>
    </location>
</feature>
<dbReference type="PANTHER" id="PTHR47755:SF1">
    <property type="entry name" value="CELL DIVISION PROTEIN FTSX"/>
    <property type="match status" value="1"/>
</dbReference>
<keyword evidence="4 6" id="KW-1133">Transmembrane helix</keyword>
<dbReference type="EMBL" id="JACIDJ010000009">
    <property type="protein sequence ID" value="MBB3900245.1"/>
    <property type="molecule type" value="Genomic_DNA"/>
</dbReference>
<evidence type="ECO:0000256" key="1">
    <source>
        <dbReference type="ARBA" id="ARBA00004651"/>
    </source>
</evidence>
<feature type="transmembrane region" description="Helical" evidence="6">
    <location>
        <begin position="215"/>
        <end position="237"/>
    </location>
</feature>
<feature type="transmembrane region" description="Helical" evidence="6">
    <location>
        <begin position="257"/>
        <end position="283"/>
    </location>
</feature>
<organism evidence="8 9">
    <name type="scientific">Roseococcus suduntuyensis</name>
    <dbReference type="NCBI Taxonomy" id="455361"/>
    <lineage>
        <taxon>Bacteria</taxon>
        <taxon>Pseudomonadati</taxon>
        <taxon>Pseudomonadota</taxon>
        <taxon>Alphaproteobacteria</taxon>
        <taxon>Acetobacterales</taxon>
        <taxon>Roseomonadaceae</taxon>
        <taxon>Roseococcus</taxon>
    </lineage>
</organism>
<dbReference type="PANTHER" id="PTHR47755">
    <property type="entry name" value="CELL DIVISION PROTEIN FTSX"/>
    <property type="match status" value="1"/>
</dbReference>
<evidence type="ECO:0000256" key="2">
    <source>
        <dbReference type="ARBA" id="ARBA00022475"/>
    </source>
</evidence>
<dbReference type="GO" id="GO:0005886">
    <property type="term" value="C:plasma membrane"/>
    <property type="evidence" value="ECO:0007669"/>
    <property type="project" value="UniProtKB-SubCell"/>
</dbReference>
<keyword evidence="5 6" id="KW-0472">Membrane</keyword>
<feature type="transmembrane region" description="Helical" evidence="6">
    <location>
        <begin position="162"/>
        <end position="182"/>
    </location>
</feature>
<evidence type="ECO:0000256" key="4">
    <source>
        <dbReference type="ARBA" id="ARBA00022989"/>
    </source>
</evidence>
<evidence type="ECO:0000313" key="8">
    <source>
        <dbReference type="EMBL" id="MBB3900245.1"/>
    </source>
</evidence>
<dbReference type="Pfam" id="PF02687">
    <property type="entry name" value="FtsX"/>
    <property type="match status" value="1"/>
</dbReference>
<proteinExistence type="predicted"/>
<evidence type="ECO:0000256" key="3">
    <source>
        <dbReference type="ARBA" id="ARBA00022692"/>
    </source>
</evidence>
<keyword evidence="8" id="KW-0131">Cell cycle</keyword>
<sequence>MADRNAFRMRRLRGRDPLGLRRALAGWLLPALVAAMALLAAMALTGAQGAGSLAARWEQAAAGQILVQLPPEGLGPALDRLSALPGVASATPVPDARLREFLRPWLGEVPGLPLPAMVEMRISDPSAETAIRAAAADIPGALVEERGEAVTQALRVANGVRGLAWVILAIIVLVATALVAVATRAGIAARSQTITILHELGARDSDIAGRFARRLGWLCTLGALGGLAIALPALWLLADAAIPVAMARPAALADLPWWGLASLPLVAGTIGWITARLTVGAWLRRLP</sequence>
<dbReference type="InterPro" id="IPR004513">
    <property type="entry name" value="FtsX"/>
</dbReference>
<comment type="caution">
    <text evidence="8">The sequence shown here is derived from an EMBL/GenBank/DDBJ whole genome shotgun (WGS) entry which is preliminary data.</text>
</comment>
<reference evidence="8 9" key="1">
    <citation type="submission" date="2020-08" db="EMBL/GenBank/DDBJ databases">
        <title>Genomic Encyclopedia of Type Strains, Phase IV (KMG-IV): sequencing the most valuable type-strain genomes for metagenomic binning, comparative biology and taxonomic classification.</title>
        <authorList>
            <person name="Goeker M."/>
        </authorList>
    </citation>
    <scope>NUCLEOTIDE SEQUENCE [LARGE SCALE GENOMIC DNA]</scope>
    <source>
        <strain evidence="8 9">DSM 19979</strain>
    </source>
</reference>
<evidence type="ECO:0000256" key="5">
    <source>
        <dbReference type="ARBA" id="ARBA00023136"/>
    </source>
</evidence>
<dbReference type="AlphaFoldDB" id="A0A840AJN1"/>
<gene>
    <name evidence="8" type="ORF">GGQ83_003721</name>
</gene>
<dbReference type="InterPro" id="IPR003838">
    <property type="entry name" value="ABC3_permease_C"/>
</dbReference>
<protein>
    <submittedName>
        <fullName evidence="8">Cell division transport system permease protein</fullName>
    </submittedName>
</protein>
<keyword evidence="3 6" id="KW-0812">Transmembrane</keyword>
<comment type="subcellular location">
    <subcellularLocation>
        <location evidence="1">Cell membrane</location>
        <topology evidence="1">Multi-pass membrane protein</topology>
    </subcellularLocation>
</comment>
<dbReference type="GO" id="GO:0032153">
    <property type="term" value="C:cell division site"/>
    <property type="evidence" value="ECO:0007669"/>
    <property type="project" value="TreeGrafter"/>
</dbReference>